<dbReference type="Gene3D" id="1.10.10.10">
    <property type="entry name" value="Winged helix-like DNA-binding domain superfamily/Winged helix DNA-binding domain"/>
    <property type="match status" value="1"/>
</dbReference>
<organism evidence="2 3">
    <name type="scientific">Sandaracinus amylolyticus</name>
    <dbReference type="NCBI Taxonomy" id="927083"/>
    <lineage>
        <taxon>Bacteria</taxon>
        <taxon>Pseudomonadati</taxon>
        <taxon>Myxococcota</taxon>
        <taxon>Polyangia</taxon>
        <taxon>Polyangiales</taxon>
        <taxon>Sandaracinaceae</taxon>
        <taxon>Sandaracinus</taxon>
    </lineage>
</organism>
<reference evidence="2 3" key="1">
    <citation type="submission" date="2015-03" db="EMBL/GenBank/DDBJ databases">
        <title>Genome assembly of Sandaracinus amylolyticus DSM 53668.</title>
        <authorList>
            <person name="Sharma G."/>
            <person name="Subramanian S."/>
        </authorList>
    </citation>
    <scope>NUCLEOTIDE SEQUENCE [LARGE SCALE GENOMIC DNA]</scope>
    <source>
        <strain evidence="2 3">DSM 53668</strain>
    </source>
</reference>
<accession>A0A0F6YFL6</accession>
<evidence type="ECO:0000313" key="2">
    <source>
        <dbReference type="EMBL" id="AKF03720.1"/>
    </source>
</evidence>
<evidence type="ECO:0000313" key="3">
    <source>
        <dbReference type="Proteomes" id="UP000034883"/>
    </source>
</evidence>
<dbReference type="SUPFAM" id="SSF46894">
    <property type="entry name" value="C-terminal effector domain of the bipartite response regulators"/>
    <property type="match status" value="1"/>
</dbReference>
<dbReference type="InterPro" id="IPR000792">
    <property type="entry name" value="Tscrpt_reg_LuxR_C"/>
</dbReference>
<dbReference type="AlphaFoldDB" id="A0A0F6YFL6"/>
<gene>
    <name evidence="2" type="ORF">DB32_000869</name>
</gene>
<protein>
    <recommendedName>
        <fullName evidence="1">HTH luxR-type domain-containing protein</fullName>
    </recommendedName>
</protein>
<dbReference type="GO" id="GO:0003677">
    <property type="term" value="F:DNA binding"/>
    <property type="evidence" value="ECO:0007669"/>
    <property type="project" value="InterPro"/>
</dbReference>
<dbReference type="InterPro" id="IPR016032">
    <property type="entry name" value="Sig_transdc_resp-reg_C-effctor"/>
</dbReference>
<dbReference type="Proteomes" id="UP000034883">
    <property type="component" value="Chromosome"/>
</dbReference>
<dbReference type="PROSITE" id="PS50043">
    <property type="entry name" value="HTH_LUXR_2"/>
    <property type="match status" value="1"/>
</dbReference>
<name>A0A0F6YFL6_9BACT</name>
<proteinExistence type="predicted"/>
<dbReference type="STRING" id="927083.DB32_000869"/>
<dbReference type="InterPro" id="IPR036388">
    <property type="entry name" value="WH-like_DNA-bd_sf"/>
</dbReference>
<keyword evidence="3" id="KW-1185">Reference proteome</keyword>
<feature type="domain" description="HTH luxR-type" evidence="1">
    <location>
        <begin position="1"/>
        <end position="46"/>
    </location>
</feature>
<dbReference type="GO" id="GO:0006355">
    <property type="term" value="P:regulation of DNA-templated transcription"/>
    <property type="evidence" value="ECO:0007669"/>
    <property type="project" value="InterPro"/>
</dbReference>
<sequence length="46" mass="4878">MRGASNEEIAAAWHRSISVVELHVSSVLRKAGVGSRTELVSRCLGG</sequence>
<dbReference type="EMBL" id="CP011125">
    <property type="protein sequence ID" value="AKF03720.1"/>
    <property type="molecule type" value="Genomic_DNA"/>
</dbReference>
<dbReference type="KEGG" id="samy:DB32_000869"/>
<evidence type="ECO:0000259" key="1">
    <source>
        <dbReference type="PROSITE" id="PS50043"/>
    </source>
</evidence>
<dbReference type="RefSeq" id="WP_169791331.1">
    <property type="nucleotide sequence ID" value="NZ_CP011125.1"/>
</dbReference>
<dbReference type="Pfam" id="PF00196">
    <property type="entry name" value="GerE"/>
    <property type="match status" value="1"/>
</dbReference>